<protein>
    <recommendedName>
        <fullName evidence="4">Mobilization protein</fullName>
    </recommendedName>
</protein>
<dbReference type="RefSeq" id="WP_169250586.1">
    <property type="nucleotide sequence ID" value="NZ_SPMZ01000085.1"/>
</dbReference>
<evidence type="ECO:0008006" key="4">
    <source>
        <dbReference type="Google" id="ProtNLM"/>
    </source>
</evidence>
<feature type="non-terminal residue" evidence="2">
    <location>
        <position position="110"/>
    </location>
</feature>
<keyword evidence="1" id="KW-0175">Coiled coil</keyword>
<dbReference type="Proteomes" id="UP000760480">
    <property type="component" value="Unassembled WGS sequence"/>
</dbReference>
<gene>
    <name evidence="2" type="ORF">E4P82_20195</name>
</gene>
<reference evidence="2 3" key="1">
    <citation type="submission" date="2019-03" db="EMBL/GenBank/DDBJ databases">
        <title>Metabolic reconstructions from genomes of highly enriched 'Candidatus Accumulibacter' and 'Candidatus Competibacter' bioreactor populations.</title>
        <authorList>
            <person name="Annavajhala M.K."/>
            <person name="Welles L."/>
            <person name="Abbas B."/>
            <person name="Sorokin D."/>
            <person name="Park H."/>
            <person name="Van Loosdrecht M."/>
            <person name="Chandran K."/>
        </authorList>
    </citation>
    <scope>NUCLEOTIDE SEQUENCE [LARGE SCALE GENOMIC DNA]</scope>
    <source>
        <strain evidence="2 3">SBR_G</strain>
    </source>
</reference>
<name>A0ABX1TTL5_9GAMM</name>
<evidence type="ECO:0000256" key="1">
    <source>
        <dbReference type="SAM" id="Coils"/>
    </source>
</evidence>
<feature type="coiled-coil region" evidence="1">
    <location>
        <begin position="9"/>
        <end position="39"/>
    </location>
</feature>
<evidence type="ECO:0000313" key="3">
    <source>
        <dbReference type="Proteomes" id="UP000760480"/>
    </source>
</evidence>
<proteinExistence type="predicted"/>
<sequence length="110" mass="12433">MSSPATPDSDRLKKLRQQQEELAQKIRLEESRLKEQARKDDTRRKIIVGAVALDLANNHSQFRALLYEAMNQAVTAERDRDLLGLAGASSVTPPPIRCVTAARPRRSKRR</sequence>
<comment type="caution">
    <text evidence="2">The sequence shown here is derived from an EMBL/GenBank/DDBJ whole genome shotgun (WGS) entry which is preliminary data.</text>
</comment>
<organism evidence="2 3">
    <name type="scientific">Candidatus Competibacter phosphatis</name>
    <dbReference type="NCBI Taxonomy" id="221280"/>
    <lineage>
        <taxon>Bacteria</taxon>
        <taxon>Pseudomonadati</taxon>
        <taxon>Pseudomonadota</taxon>
        <taxon>Gammaproteobacteria</taxon>
        <taxon>Candidatus Competibacteraceae</taxon>
        <taxon>Candidatus Competibacter</taxon>
    </lineage>
</organism>
<accession>A0ABX1TTL5</accession>
<evidence type="ECO:0000313" key="2">
    <source>
        <dbReference type="EMBL" id="NMQ21315.1"/>
    </source>
</evidence>
<keyword evidence="3" id="KW-1185">Reference proteome</keyword>
<dbReference type="EMBL" id="SPMZ01000085">
    <property type="protein sequence ID" value="NMQ21315.1"/>
    <property type="molecule type" value="Genomic_DNA"/>
</dbReference>